<evidence type="ECO:0000313" key="2">
    <source>
        <dbReference type="Proteomes" id="UP000022272"/>
    </source>
</evidence>
<sequence>MLMAVLLIYIKHLRIAKFINQRNALTHNSNAVNCVNDCLSFCIKDVTFYKCYVIHYL</sequence>
<dbReference type="AlphaFoldDB" id="A0A015ZBH8"/>
<reference evidence="1 2" key="1">
    <citation type="submission" date="2014-02" db="EMBL/GenBank/DDBJ databases">
        <authorList>
            <person name="Sears C."/>
            <person name="Carroll K."/>
            <person name="Sack B.R."/>
            <person name="Qadri F."/>
            <person name="Myers L.L."/>
            <person name="Chung G.-T."/>
            <person name="Escheverria P."/>
            <person name="Fraser C.M."/>
            <person name="Sadzewicz L."/>
            <person name="Shefchek K.A."/>
            <person name="Tallon L."/>
            <person name="Das S.P."/>
            <person name="Daugherty S."/>
            <person name="Mongodin E.F."/>
        </authorList>
    </citation>
    <scope>NUCLEOTIDE SEQUENCE [LARGE SCALE GENOMIC DNA]</scope>
    <source>
        <strain evidence="1 2">2-F-2 #4</strain>
    </source>
</reference>
<name>A0A015ZBH8_BACFG</name>
<organism evidence="1 2">
    <name type="scientific">Bacteroides fragilis str. 2-F-2 #4</name>
    <dbReference type="NCBI Taxonomy" id="1339280"/>
    <lineage>
        <taxon>Bacteria</taxon>
        <taxon>Pseudomonadati</taxon>
        <taxon>Bacteroidota</taxon>
        <taxon>Bacteroidia</taxon>
        <taxon>Bacteroidales</taxon>
        <taxon>Bacteroidaceae</taxon>
        <taxon>Bacteroides</taxon>
    </lineage>
</organism>
<protein>
    <submittedName>
        <fullName evidence="1">Uncharacterized protein</fullName>
    </submittedName>
</protein>
<comment type="caution">
    <text evidence="1">The sequence shown here is derived from an EMBL/GenBank/DDBJ whole genome shotgun (WGS) entry which is preliminary data.</text>
</comment>
<dbReference type="Proteomes" id="UP000022272">
    <property type="component" value="Unassembled WGS sequence"/>
</dbReference>
<dbReference type="EMBL" id="JGDM01000202">
    <property type="protein sequence ID" value="EXZ41672.1"/>
    <property type="molecule type" value="Genomic_DNA"/>
</dbReference>
<accession>A0A015ZBH8</accession>
<gene>
    <name evidence="1" type="ORF">M076_5205</name>
</gene>
<evidence type="ECO:0000313" key="1">
    <source>
        <dbReference type="EMBL" id="EXZ41672.1"/>
    </source>
</evidence>
<proteinExistence type="predicted"/>